<dbReference type="AlphaFoldDB" id="A0AAV1SGN7"/>
<comment type="caution">
    <text evidence="2">The sequence shown here is derived from an EMBL/GenBank/DDBJ whole genome shotgun (WGS) entry which is preliminary data.</text>
</comment>
<sequence length="60" mass="6918">MEKTPKLEDEAPKPSPSPMLHSQLREKGFIQNYHSHRGTESRSNCNRPLIQRGSKQTSRD</sequence>
<feature type="region of interest" description="Disordered" evidence="1">
    <location>
        <begin position="1"/>
        <end position="60"/>
    </location>
</feature>
<keyword evidence="3" id="KW-1185">Reference proteome</keyword>
<organism evidence="2 3">
    <name type="scientific">Dovyalis caffra</name>
    <dbReference type="NCBI Taxonomy" id="77055"/>
    <lineage>
        <taxon>Eukaryota</taxon>
        <taxon>Viridiplantae</taxon>
        <taxon>Streptophyta</taxon>
        <taxon>Embryophyta</taxon>
        <taxon>Tracheophyta</taxon>
        <taxon>Spermatophyta</taxon>
        <taxon>Magnoliopsida</taxon>
        <taxon>eudicotyledons</taxon>
        <taxon>Gunneridae</taxon>
        <taxon>Pentapetalae</taxon>
        <taxon>rosids</taxon>
        <taxon>fabids</taxon>
        <taxon>Malpighiales</taxon>
        <taxon>Salicaceae</taxon>
        <taxon>Flacourtieae</taxon>
        <taxon>Dovyalis</taxon>
    </lineage>
</organism>
<evidence type="ECO:0000313" key="3">
    <source>
        <dbReference type="Proteomes" id="UP001314170"/>
    </source>
</evidence>
<dbReference type="Proteomes" id="UP001314170">
    <property type="component" value="Unassembled WGS sequence"/>
</dbReference>
<gene>
    <name evidence="2" type="ORF">DCAF_LOCUS22159</name>
</gene>
<reference evidence="2 3" key="1">
    <citation type="submission" date="2024-01" db="EMBL/GenBank/DDBJ databases">
        <authorList>
            <person name="Waweru B."/>
        </authorList>
    </citation>
    <scope>NUCLEOTIDE SEQUENCE [LARGE SCALE GENOMIC DNA]</scope>
</reference>
<protein>
    <submittedName>
        <fullName evidence="2">Uncharacterized protein</fullName>
    </submittedName>
</protein>
<accession>A0AAV1SGN7</accession>
<evidence type="ECO:0000313" key="2">
    <source>
        <dbReference type="EMBL" id="CAK7349443.1"/>
    </source>
</evidence>
<proteinExistence type="predicted"/>
<evidence type="ECO:0000256" key="1">
    <source>
        <dbReference type="SAM" id="MobiDB-lite"/>
    </source>
</evidence>
<dbReference type="EMBL" id="CAWUPB010001173">
    <property type="protein sequence ID" value="CAK7349443.1"/>
    <property type="molecule type" value="Genomic_DNA"/>
</dbReference>
<feature type="compositionally biased region" description="Basic and acidic residues" evidence="1">
    <location>
        <begin position="1"/>
        <end position="12"/>
    </location>
</feature>
<name>A0AAV1SGN7_9ROSI</name>